<name>A0A6J7DSW5_9ZZZZ</name>
<gene>
    <name evidence="3" type="ORF">UFOPK3401_00952</name>
</gene>
<feature type="transmembrane region" description="Helical" evidence="1">
    <location>
        <begin position="20"/>
        <end position="41"/>
    </location>
</feature>
<keyword evidence="1" id="KW-1133">Transmembrane helix</keyword>
<evidence type="ECO:0000313" key="3">
    <source>
        <dbReference type="EMBL" id="CAB4873726.1"/>
    </source>
</evidence>
<proteinExistence type="predicted"/>
<keyword evidence="1" id="KW-0472">Membrane</keyword>
<organism evidence="3">
    <name type="scientific">freshwater metagenome</name>
    <dbReference type="NCBI Taxonomy" id="449393"/>
    <lineage>
        <taxon>unclassified sequences</taxon>
        <taxon>metagenomes</taxon>
        <taxon>ecological metagenomes</taxon>
    </lineage>
</organism>
<dbReference type="Pfam" id="PF07811">
    <property type="entry name" value="TadE"/>
    <property type="match status" value="1"/>
</dbReference>
<accession>A0A6J7DSW5</accession>
<dbReference type="AlphaFoldDB" id="A0A6J7DSW5"/>
<evidence type="ECO:0000259" key="2">
    <source>
        <dbReference type="Pfam" id="PF07811"/>
    </source>
</evidence>
<sequence>MNPVGGKNSDLGSAVVDFVLVSVLLVGIVLAVLQVAFAIYVRNTMGAAAAEGARRAANADQSVDDGISRARVVMGETVGSRFAREVSGRTERIGGLTFVTIEIQTQLPVIGVIPGQLKARAVGHALVEKQP</sequence>
<evidence type="ECO:0000256" key="1">
    <source>
        <dbReference type="SAM" id="Phobius"/>
    </source>
</evidence>
<reference evidence="3" key="1">
    <citation type="submission" date="2020-05" db="EMBL/GenBank/DDBJ databases">
        <authorList>
            <person name="Chiriac C."/>
            <person name="Salcher M."/>
            <person name="Ghai R."/>
            <person name="Kavagutti S V."/>
        </authorList>
    </citation>
    <scope>NUCLEOTIDE SEQUENCE</scope>
</reference>
<feature type="domain" description="TadE-like" evidence="2">
    <location>
        <begin position="12"/>
        <end position="54"/>
    </location>
</feature>
<protein>
    <submittedName>
        <fullName evidence="3">Unannotated protein</fullName>
    </submittedName>
</protein>
<dbReference type="EMBL" id="CAFBLM010000041">
    <property type="protein sequence ID" value="CAB4873726.1"/>
    <property type="molecule type" value="Genomic_DNA"/>
</dbReference>
<keyword evidence="1" id="KW-0812">Transmembrane</keyword>
<dbReference type="InterPro" id="IPR012495">
    <property type="entry name" value="TadE-like_dom"/>
</dbReference>